<protein>
    <submittedName>
        <fullName evidence="1">Uncharacterized protein</fullName>
    </submittedName>
</protein>
<organism evidence="1">
    <name type="scientific">Marseillevirus LCMAC101</name>
    <dbReference type="NCBI Taxonomy" id="2506602"/>
    <lineage>
        <taxon>Viruses</taxon>
        <taxon>Varidnaviria</taxon>
        <taxon>Bamfordvirae</taxon>
        <taxon>Nucleocytoviricota</taxon>
        <taxon>Megaviricetes</taxon>
        <taxon>Pimascovirales</taxon>
        <taxon>Pimascovirales incertae sedis</taxon>
        <taxon>Marseilleviridae</taxon>
    </lineage>
</organism>
<reference evidence="1" key="1">
    <citation type="journal article" date="2019" name="MBio">
        <title>Virus Genomes from Deep Sea Sediments Expand the Ocean Megavirome and Support Independent Origins of Viral Gigantism.</title>
        <authorList>
            <person name="Backstrom D."/>
            <person name="Yutin N."/>
            <person name="Jorgensen S.L."/>
            <person name="Dharamshi J."/>
            <person name="Homa F."/>
            <person name="Zaremba-Niedwiedzka K."/>
            <person name="Spang A."/>
            <person name="Wolf Y.I."/>
            <person name="Koonin E.V."/>
            <person name="Ettema T.J."/>
        </authorList>
    </citation>
    <scope>NUCLEOTIDE SEQUENCE</scope>
</reference>
<accession>A0A481YTF4</accession>
<gene>
    <name evidence="1" type="ORF">LCMAC101_03890</name>
</gene>
<evidence type="ECO:0000313" key="1">
    <source>
        <dbReference type="EMBL" id="QBK85794.1"/>
    </source>
</evidence>
<name>A0A481YTF4_9VIRU</name>
<sequence length="182" mass="21270">MANLDEQELQELIITVRLGTMTEYREIVLKDIFDLYLDREAALFDELVENLKCGVIATFIGEEKLEKIDKKVVIKISVGEEHSTVISKIYKLYPMSPYLDSLFRKFVDKVEWYMPEKRCPKKGVKTVIREAVVKISFDETERSKTFTTIHHLPPSEIKRLFSNYDDSMNMAMRSAFSQEQTN</sequence>
<dbReference type="EMBL" id="MK500327">
    <property type="protein sequence ID" value="QBK85794.1"/>
    <property type="molecule type" value="Genomic_DNA"/>
</dbReference>
<proteinExistence type="predicted"/>